<proteinExistence type="predicted"/>
<feature type="transmembrane region" description="Helical" evidence="2">
    <location>
        <begin position="23"/>
        <end position="43"/>
    </location>
</feature>
<feature type="transmembrane region" description="Helical" evidence="2">
    <location>
        <begin position="91"/>
        <end position="118"/>
    </location>
</feature>
<feature type="transmembrane region" description="Helical" evidence="2">
    <location>
        <begin position="63"/>
        <end position="84"/>
    </location>
</feature>
<organism evidence="4 5">
    <name type="scientific">Sphaerobolus stellatus (strain SS14)</name>
    <dbReference type="NCBI Taxonomy" id="990650"/>
    <lineage>
        <taxon>Eukaryota</taxon>
        <taxon>Fungi</taxon>
        <taxon>Dikarya</taxon>
        <taxon>Basidiomycota</taxon>
        <taxon>Agaricomycotina</taxon>
        <taxon>Agaricomycetes</taxon>
        <taxon>Phallomycetidae</taxon>
        <taxon>Geastrales</taxon>
        <taxon>Sphaerobolaceae</taxon>
        <taxon>Sphaerobolus</taxon>
    </lineage>
</organism>
<feature type="non-terminal residue" evidence="4">
    <location>
        <position position="1"/>
    </location>
</feature>
<keyword evidence="2" id="KW-0812">Transmembrane</keyword>
<dbReference type="PANTHER" id="PTHR40465:SF1">
    <property type="entry name" value="DUF6534 DOMAIN-CONTAINING PROTEIN"/>
    <property type="match status" value="1"/>
</dbReference>
<sequence>GVLFVQYYNYFVNFWDERGRTRLFVHLTFITCSVKFAFVLWYTWDKFTSHYGDWSYLLKFDHITAPLGVSNLIPCVICQIFYIYRCWRLSYNLYFAVPAVVSFIITTGAGLAQMSLIIAASKGVAGAFRVIFLFSNVALAAGLICDTFITCFTCFYLWRQARGLSARTENLVFRIIKLSIESATGPLLVAFANLVLNNFFTNTNSWFALPNLALTHAYGCSLLYTVNSRKGLTKGLRTMALSEGIIGARLQTILVSENHHAIPTSTGRSIGRRQFEQYENEMREHRVSGESFQSDICADESEMNERSTAMRSSVILAESEK</sequence>
<dbReference type="HOGENOM" id="CLU_867569_0_0_1"/>
<evidence type="ECO:0000259" key="3">
    <source>
        <dbReference type="Pfam" id="PF20152"/>
    </source>
</evidence>
<feature type="domain" description="DUF6534" evidence="3">
    <location>
        <begin position="143"/>
        <end position="230"/>
    </location>
</feature>
<evidence type="ECO:0000256" key="1">
    <source>
        <dbReference type="SAM" id="MobiDB-lite"/>
    </source>
</evidence>
<keyword evidence="5" id="KW-1185">Reference proteome</keyword>
<keyword evidence="2" id="KW-1133">Transmembrane helix</keyword>
<gene>
    <name evidence="4" type="ORF">M422DRAFT_34325</name>
</gene>
<dbReference type="InterPro" id="IPR045339">
    <property type="entry name" value="DUF6534"/>
</dbReference>
<name>A0A0C9VG56_SPHS4</name>
<protein>
    <recommendedName>
        <fullName evidence="3">DUF6534 domain-containing protein</fullName>
    </recommendedName>
</protein>
<accession>A0A0C9VG56</accession>
<evidence type="ECO:0000313" key="4">
    <source>
        <dbReference type="EMBL" id="KIJ36361.1"/>
    </source>
</evidence>
<dbReference type="Proteomes" id="UP000054279">
    <property type="component" value="Unassembled WGS sequence"/>
</dbReference>
<dbReference type="OrthoDB" id="3206554at2759"/>
<feature type="transmembrane region" description="Helical" evidence="2">
    <location>
        <begin position="130"/>
        <end position="158"/>
    </location>
</feature>
<dbReference type="Pfam" id="PF20152">
    <property type="entry name" value="DUF6534"/>
    <property type="match status" value="1"/>
</dbReference>
<dbReference type="PANTHER" id="PTHR40465">
    <property type="entry name" value="CHROMOSOME 1, WHOLE GENOME SHOTGUN SEQUENCE"/>
    <property type="match status" value="1"/>
</dbReference>
<keyword evidence="2" id="KW-0472">Membrane</keyword>
<feature type="transmembrane region" description="Helical" evidence="2">
    <location>
        <begin position="178"/>
        <end position="200"/>
    </location>
</feature>
<feature type="region of interest" description="Disordered" evidence="1">
    <location>
        <begin position="300"/>
        <end position="321"/>
    </location>
</feature>
<feature type="transmembrane region" description="Helical" evidence="2">
    <location>
        <begin position="206"/>
        <end position="226"/>
    </location>
</feature>
<dbReference type="EMBL" id="KN837179">
    <property type="protein sequence ID" value="KIJ36361.1"/>
    <property type="molecule type" value="Genomic_DNA"/>
</dbReference>
<dbReference type="AlphaFoldDB" id="A0A0C9VG56"/>
<evidence type="ECO:0000256" key="2">
    <source>
        <dbReference type="SAM" id="Phobius"/>
    </source>
</evidence>
<reference evidence="4 5" key="1">
    <citation type="submission" date="2014-06" db="EMBL/GenBank/DDBJ databases">
        <title>Evolutionary Origins and Diversification of the Mycorrhizal Mutualists.</title>
        <authorList>
            <consortium name="DOE Joint Genome Institute"/>
            <consortium name="Mycorrhizal Genomics Consortium"/>
            <person name="Kohler A."/>
            <person name="Kuo A."/>
            <person name="Nagy L.G."/>
            <person name="Floudas D."/>
            <person name="Copeland A."/>
            <person name="Barry K.W."/>
            <person name="Cichocki N."/>
            <person name="Veneault-Fourrey C."/>
            <person name="LaButti K."/>
            <person name="Lindquist E.A."/>
            <person name="Lipzen A."/>
            <person name="Lundell T."/>
            <person name="Morin E."/>
            <person name="Murat C."/>
            <person name="Riley R."/>
            <person name="Ohm R."/>
            <person name="Sun H."/>
            <person name="Tunlid A."/>
            <person name="Henrissat B."/>
            <person name="Grigoriev I.V."/>
            <person name="Hibbett D.S."/>
            <person name="Martin F."/>
        </authorList>
    </citation>
    <scope>NUCLEOTIDE SEQUENCE [LARGE SCALE GENOMIC DNA]</scope>
    <source>
        <strain evidence="4 5">SS14</strain>
    </source>
</reference>
<evidence type="ECO:0000313" key="5">
    <source>
        <dbReference type="Proteomes" id="UP000054279"/>
    </source>
</evidence>